<feature type="compositionally biased region" description="Basic residues" evidence="1">
    <location>
        <begin position="120"/>
        <end position="145"/>
    </location>
</feature>
<evidence type="ECO:0000313" key="2">
    <source>
        <dbReference type="EMBL" id="KAF2758761.1"/>
    </source>
</evidence>
<protein>
    <submittedName>
        <fullName evidence="2">Uncharacterized protein</fullName>
    </submittedName>
</protein>
<accession>A0A6A6WCC7</accession>
<evidence type="ECO:0000313" key="3">
    <source>
        <dbReference type="Proteomes" id="UP000799437"/>
    </source>
</evidence>
<reference evidence="2" key="1">
    <citation type="journal article" date="2020" name="Stud. Mycol.">
        <title>101 Dothideomycetes genomes: a test case for predicting lifestyles and emergence of pathogens.</title>
        <authorList>
            <person name="Haridas S."/>
            <person name="Albert R."/>
            <person name="Binder M."/>
            <person name="Bloem J."/>
            <person name="Labutti K."/>
            <person name="Salamov A."/>
            <person name="Andreopoulos B."/>
            <person name="Baker S."/>
            <person name="Barry K."/>
            <person name="Bills G."/>
            <person name="Bluhm B."/>
            <person name="Cannon C."/>
            <person name="Castanera R."/>
            <person name="Culley D."/>
            <person name="Daum C."/>
            <person name="Ezra D."/>
            <person name="Gonzalez J."/>
            <person name="Henrissat B."/>
            <person name="Kuo A."/>
            <person name="Liang C."/>
            <person name="Lipzen A."/>
            <person name="Lutzoni F."/>
            <person name="Magnuson J."/>
            <person name="Mondo S."/>
            <person name="Nolan M."/>
            <person name="Ohm R."/>
            <person name="Pangilinan J."/>
            <person name="Park H.-J."/>
            <person name="Ramirez L."/>
            <person name="Alfaro M."/>
            <person name="Sun H."/>
            <person name="Tritt A."/>
            <person name="Yoshinaga Y."/>
            <person name="Zwiers L.-H."/>
            <person name="Turgeon B."/>
            <person name="Goodwin S."/>
            <person name="Spatafora J."/>
            <person name="Crous P."/>
            <person name="Grigoriev I."/>
        </authorList>
    </citation>
    <scope>NUCLEOTIDE SEQUENCE</scope>
    <source>
        <strain evidence="2">CBS 121739</strain>
    </source>
</reference>
<proteinExistence type="predicted"/>
<gene>
    <name evidence="2" type="ORF">EJ05DRAFT_363446</name>
</gene>
<dbReference type="GeneID" id="54482147"/>
<feature type="compositionally biased region" description="Basic and acidic residues" evidence="1">
    <location>
        <begin position="106"/>
        <end position="119"/>
    </location>
</feature>
<keyword evidence="3" id="KW-1185">Reference proteome</keyword>
<evidence type="ECO:0000256" key="1">
    <source>
        <dbReference type="SAM" id="MobiDB-lite"/>
    </source>
</evidence>
<dbReference type="RefSeq" id="XP_033601212.1">
    <property type="nucleotide sequence ID" value="XM_033741093.1"/>
</dbReference>
<sequence length="158" mass="18354">MARHPHQCATLPINKRRLNAQSQTCAPSLRPYSGPVIHLLLSGDHDVTYSSLSPDLKRLPDYPSLSRRKVVRVPPLKPRRQDSSRISSLKPKQKPILRFSRQVMTRSDRPTTRPHERQLTKKNHMPLQKKKKKKSQSPVRSRKRAYPFSAMQEEYSTL</sequence>
<organism evidence="2 3">
    <name type="scientific">Pseudovirgaria hyperparasitica</name>
    <dbReference type="NCBI Taxonomy" id="470096"/>
    <lineage>
        <taxon>Eukaryota</taxon>
        <taxon>Fungi</taxon>
        <taxon>Dikarya</taxon>
        <taxon>Ascomycota</taxon>
        <taxon>Pezizomycotina</taxon>
        <taxon>Dothideomycetes</taxon>
        <taxon>Dothideomycetes incertae sedis</taxon>
        <taxon>Acrospermales</taxon>
        <taxon>Acrospermaceae</taxon>
        <taxon>Pseudovirgaria</taxon>
    </lineage>
</organism>
<name>A0A6A6WCC7_9PEZI</name>
<feature type="region of interest" description="Disordered" evidence="1">
    <location>
        <begin position="70"/>
        <end position="158"/>
    </location>
</feature>
<dbReference type="AlphaFoldDB" id="A0A6A6WCC7"/>
<dbReference type="EMBL" id="ML996571">
    <property type="protein sequence ID" value="KAF2758761.1"/>
    <property type="molecule type" value="Genomic_DNA"/>
</dbReference>
<dbReference type="Proteomes" id="UP000799437">
    <property type="component" value="Unassembled WGS sequence"/>
</dbReference>